<comment type="similarity">
    <text evidence="2">Belongs to the cytochrome P450 family.</text>
</comment>
<evidence type="ECO:0000313" key="3">
    <source>
        <dbReference type="EMBL" id="BAR47240.1"/>
    </source>
</evidence>
<dbReference type="STRING" id="270351.Maq22A_c28670"/>
<dbReference type="InterPro" id="IPR036396">
    <property type="entry name" value="Cyt_P450_sf"/>
</dbReference>
<dbReference type="EMBL" id="AP014704">
    <property type="protein sequence ID" value="BAR47240.1"/>
    <property type="molecule type" value="Genomic_DNA"/>
</dbReference>
<dbReference type="PANTHER" id="PTHR46696">
    <property type="entry name" value="P450, PUTATIVE (EUROFUNG)-RELATED"/>
    <property type="match status" value="1"/>
</dbReference>
<dbReference type="GO" id="GO:0020037">
    <property type="term" value="F:heme binding"/>
    <property type="evidence" value="ECO:0007669"/>
    <property type="project" value="InterPro"/>
</dbReference>
<comment type="cofactor">
    <cofactor evidence="1">
        <name>heme</name>
        <dbReference type="ChEBI" id="CHEBI:30413"/>
    </cofactor>
</comment>
<dbReference type="Pfam" id="PF00067">
    <property type="entry name" value="p450"/>
    <property type="match status" value="1"/>
</dbReference>
<evidence type="ECO:0000256" key="2">
    <source>
        <dbReference type="ARBA" id="ARBA00010617"/>
    </source>
</evidence>
<gene>
    <name evidence="3" type="primary">cypX</name>
    <name evidence="3" type="ORF">Maq22A_c28670</name>
</gene>
<dbReference type="KEGG" id="maqu:Maq22A_c28670"/>
<dbReference type="InterPro" id="IPR002397">
    <property type="entry name" value="Cyt_P450_B"/>
</dbReference>
<proteinExistence type="inferred from homology"/>
<protein>
    <submittedName>
        <fullName evidence="3">Cytochrome P450</fullName>
    </submittedName>
</protein>
<dbReference type="GO" id="GO:0004497">
    <property type="term" value="F:monooxygenase activity"/>
    <property type="evidence" value="ECO:0007669"/>
    <property type="project" value="InterPro"/>
</dbReference>
<dbReference type="Gene3D" id="1.10.630.10">
    <property type="entry name" value="Cytochrome P450"/>
    <property type="match status" value="1"/>
</dbReference>
<evidence type="ECO:0000256" key="1">
    <source>
        <dbReference type="ARBA" id="ARBA00001971"/>
    </source>
</evidence>
<dbReference type="GO" id="GO:0005506">
    <property type="term" value="F:iron ion binding"/>
    <property type="evidence" value="ECO:0007669"/>
    <property type="project" value="InterPro"/>
</dbReference>
<dbReference type="GO" id="GO:0016705">
    <property type="term" value="F:oxidoreductase activity, acting on paired donors, with incorporation or reduction of molecular oxygen"/>
    <property type="evidence" value="ECO:0007669"/>
    <property type="project" value="InterPro"/>
</dbReference>
<dbReference type="InterPro" id="IPR001128">
    <property type="entry name" value="Cyt_P450"/>
</dbReference>
<reference evidence="4" key="2">
    <citation type="submission" date="2015-01" db="EMBL/GenBank/DDBJ databases">
        <title>Complete genome sequence of Methylobacterium aquaticum strain 22A.</title>
        <authorList>
            <person name="Tani A."/>
            <person name="Ogura Y."/>
            <person name="Hayashi T."/>
        </authorList>
    </citation>
    <scope>NUCLEOTIDE SEQUENCE [LARGE SCALE GENOMIC DNA]</scope>
    <source>
        <strain evidence="4">MA-22A</strain>
    </source>
</reference>
<dbReference type="PRINTS" id="PR00359">
    <property type="entry name" value="BP450"/>
</dbReference>
<organism evidence="3 4">
    <name type="scientific">Methylobacterium aquaticum</name>
    <dbReference type="NCBI Taxonomy" id="270351"/>
    <lineage>
        <taxon>Bacteria</taxon>
        <taxon>Pseudomonadati</taxon>
        <taxon>Pseudomonadota</taxon>
        <taxon>Alphaproteobacteria</taxon>
        <taxon>Hyphomicrobiales</taxon>
        <taxon>Methylobacteriaceae</taxon>
        <taxon>Methylobacterium</taxon>
    </lineage>
</organism>
<dbReference type="AlphaFoldDB" id="A0A1Y0ZBY1"/>
<accession>A0A1Y0ZBY1</accession>
<dbReference type="PANTHER" id="PTHR46696:SF1">
    <property type="entry name" value="CYTOCHROME P450 YJIB-RELATED"/>
    <property type="match status" value="1"/>
</dbReference>
<name>A0A1Y0ZBY1_9HYPH</name>
<evidence type="ECO:0000313" key="4">
    <source>
        <dbReference type="Proteomes" id="UP000061432"/>
    </source>
</evidence>
<dbReference type="SUPFAM" id="SSF48264">
    <property type="entry name" value="Cytochrome P450"/>
    <property type="match status" value="1"/>
</dbReference>
<sequence length="127" mass="14164">MRKAVEEVLRFESSNQLGNRVATTDFAIDGQVFPAGTQITLCIGAANRDPAQFPDPDRFDVARDPNRHLAFASGIHQCVGMAVARLEGRIALSRFLARFPDYRLDGTPERSPRVRFRGFLHLPARLA</sequence>
<dbReference type="Proteomes" id="UP000061432">
    <property type="component" value="Chromosome"/>
</dbReference>
<reference evidence="3 4" key="1">
    <citation type="journal article" date="2015" name="Genome Announc.">
        <title>Complete Genome Sequence of Methylobacterium aquaticum Strain 22A, Isolated from Racomitrium japonicum Moss.</title>
        <authorList>
            <person name="Tani A."/>
            <person name="Ogura Y."/>
            <person name="Hayashi T."/>
            <person name="Kimbara K."/>
        </authorList>
    </citation>
    <scope>NUCLEOTIDE SEQUENCE [LARGE SCALE GENOMIC DNA]</scope>
    <source>
        <strain evidence="3 4">MA-22A</strain>
    </source>
</reference>